<dbReference type="Proteomes" id="UP000054350">
    <property type="component" value="Unassembled WGS sequence"/>
</dbReference>
<protein>
    <submittedName>
        <fullName evidence="3">Uncharacterized protein</fullName>
    </submittedName>
</protein>
<name>A0A0L0SE60_ALLM3</name>
<keyword evidence="2" id="KW-1133">Transmembrane helix</keyword>
<keyword evidence="4" id="KW-1185">Reference proteome</keyword>
<reference evidence="3 4" key="1">
    <citation type="submission" date="2009-11" db="EMBL/GenBank/DDBJ databases">
        <title>Annotation of Allomyces macrogynus ATCC 38327.</title>
        <authorList>
            <consortium name="The Broad Institute Genome Sequencing Platform"/>
            <person name="Russ C."/>
            <person name="Cuomo C."/>
            <person name="Burger G."/>
            <person name="Gray M.W."/>
            <person name="Holland P.W.H."/>
            <person name="King N."/>
            <person name="Lang F.B.F."/>
            <person name="Roger A.J."/>
            <person name="Ruiz-Trillo I."/>
            <person name="Young S.K."/>
            <person name="Zeng Q."/>
            <person name="Gargeya S."/>
            <person name="Fitzgerald M."/>
            <person name="Haas B."/>
            <person name="Abouelleil A."/>
            <person name="Alvarado L."/>
            <person name="Arachchi H.M."/>
            <person name="Berlin A."/>
            <person name="Chapman S.B."/>
            <person name="Gearin G."/>
            <person name="Goldberg J."/>
            <person name="Griggs A."/>
            <person name="Gujja S."/>
            <person name="Hansen M."/>
            <person name="Heiman D."/>
            <person name="Howarth C."/>
            <person name="Larimer J."/>
            <person name="Lui A."/>
            <person name="MacDonald P.J.P."/>
            <person name="McCowen C."/>
            <person name="Montmayeur A."/>
            <person name="Murphy C."/>
            <person name="Neiman D."/>
            <person name="Pearson M."/>
            <person name="Priest M."/>
            <person name="Roberts A."/>
            <person name="Saif S."/>
            <person name="Shea T."/>
            <person name="Sisk P."/>
            <person name="Stolte C."/>
            <person name="Sykes S."/>
            <person name="Wortman J."/>
            <person name="Nusbaum C."/>
            <person name="Birren B."/>
        </authorList>
    </citation>
    <scope>NUCLEOTIDE SEQUENCE [LARGE SCALE GENOMIC DNA]</scope>
    <source>
        <strain evidence="3 4">ATCC 38327</strain>
    </source>
</reference>
<feature type="compositionally biased region" description="Low complexity" evidence="1">
    <location>
        <begin position="112"/>
        <end position="128"/>
    </location>
</feature>
<feature type="compositionally biased region" description="Low complexity" evidence="1">
    <location>
        <begin position="139"/>
        <end position="150"/>
    </location>
</feature>
<feature type="region of interest" description="Disordered" evidence="1">
    <location>
        <begin position="346"/>
        <end position="387"/>
    </location>
</feature>
<evidence type="ECO:0000313" key="3">
    <source>
        <dbReference type="EMBL" id="KNE60719.1"/>
    </source>
</evidence>
<feature type="transmembrane region" description="Helical" evidence="2">
    <location>
        <begin position="79"/>
        <end position="102"/>
    </location>
</feature>
<feature type="compositionally biased region" description="Low complexity" evidence="1">
    <location>
        <begin position="175"/>
        <end position="189"/>
    </location>
</feature>
<reference evidence="4" key="2">
    <citation type="submission" date="2009-11" db="EMBL/GenBank/DDBJ databases">
        <title>The Genome Sequence of Allomyces macrogynus strain ATCC 38327.</title>
        <authorList>
            <consortium name="The Broad Institute Genome Sequencing Platform"/>
            <person name="Russ C."/>
            <person name="Cuomo C."/>
            <person name="Shea T."/>
            <person name="Young S.K."/>
            <person name="Zeng Q."/>
            <person name="Koehrsen M."/>
            <person name="Haas B."/>
            <person name="Borodovsky M."/>
            <person name="Guigo R."/>
            <person name="Alvarado L."/>
            <person name="Berlin A."/>
            <person name="Borenstein D."/>
            <person name="Chen Z."/>
            <person name="Engels R."/>
            <person name="Freedman E."/>
            <person name="Gellesch M."/>
            <person name="Goldberg J."/>
            <person name="Griggs A."/>
            <person name="Gujja S."/>
            <person name="Heiman D."/>
            <person name="Hepburn T."/>
            <person name="Howarth C."/>
            <person name="Jen D."/>
            <person name="Larson L."/>
            <person name="Lewis B."/>
            <person name="Mehta T."/>
            <person name="Park D."/>
            <person name="Pearson M."/>
            <person name="Roberts A."/>
            <person name="Saif S."/>
            <person name="Shenoy N."/>
            <person name="Sisk P."/>
            <person name="Stolte C."/>
            <person name="Sykes S."/>
            <person name="Walk T."/>
            <person name="White J."/>
            <person name="Yandava C."/>
            <person name="Burger G."/>
            <person name="Gray M.W."/>
            <person name="Holland P.W.H."/>
            <person name="King N."/>
            <person name="Lang F.B.F."/>
            <person name="Roger A.J."/>
            <person name="Ruiz-Trillo I."/>
            <person name="Lander E."/>
            <person name="Nusbaum C."/>
        </authorList>
    </citation>
    <scope>NUCLEOTIDE SEQUENCE [LARGE SCALE GENOMIC DNA]</scope>
    <source>
        <strain evidence="4">ATCC 38327</strain>
    </source>
</reference>
<proteinExistence type="predicted"/>
<dbReference type="VEuPathDB" id="FungiDB:AMAG_06082"/>
<accession>A0A0L0SE60</accession>
<keyword evidence="2" id="KW-0472">Membrane</keyword>
<gene>
    <name evidence="3" type="ORF">AMAG_06082</name>
</gene>
<sequence length="387" mass="39109">MSPRYTLVRRADGVPAATVVPVPAAVTATTDPTATVWPASNSNGARNLQAAAGGAVDPTPTATLGASTAASGAALSTPAVLALAVVVPAVVIGLVALGVTVARRNKQRRAADTTAPPASPGTPASANPPSLPRSVRSNLSTSTKSSKLSTGRWHTVARSIRTLLGQRSADDENNGTVPRTGSTTPTSPGARAAPSPTFLASVDRALKRSTLESVQSVTWAPAWAPSASDVGLTPRVVVPDTPSAPKATLAVPRRALTVRNVRSTWGDGASCVSSSTVTTATTATTAYEVTAGTAKRVSAAATNPRTSLWSVAGLTDATQGTIQRPDSMMPAWVDPDVDTDRALALWPPAAGPAPTRGAPPPPGGAPPKGEPGNRPIFYGLSGVFPKD</sequence>
<feature type="region of interest" description="Disordered" evidence="1">
    <location>
        <begin position="104"/>
        <end position="195"/>
    </location>
</feature>
<organism evidence="3 4">
    <name type="scientific">Allomyces macrogynus (strain ATCC 38327)</name>
    <name type="common">Allomyces javanicus var. macrogynus</name>
    <dbReference type="NCBI Taxonomy" id="578462"/>
    <lineage>
        <taxon>Eukaryota</taxon>
        <taxon>Fungi</taxon>
        <taxon>Fungi incertae sedis</taxon>
        <taxon>Blastocladiomycota</taxon>
        <taxon>Blastocladiomycetes</taxon>
        <taxon>Blastocladiales</taxon>
        <taxon>Blastocladiaceae</taxon>
        <taxon>Allomyces</taxon>
    </lineage>
</organism>
<feature type="compositionally biased region" description="Pro residues" evidence="1">
    <location>
        <begin position="357"/>
        <end position="369"/>
    </location>
</feature>
<dbReference type="EMBL" id="GG745336">
    <property type="protein sequence ID" value="KNE60719.1"/>
    <property type="molecule type" value="Genomic_DNA"/>
</dbReference>
<feature type="compositionally biased region" description="Low complexity" evidence="1">
    <location>
        <begin position="346"/>
        <end position="356"/>
    </location>
</feature>
<dbReference type="AlphaFoldDB" id="A0A0L0SE60"/>
<evidence type="ECO:0000313" key="4">
    <source>
        <dbReference type="Proteomes" id="UP000054350"/>
    </source>
</evidence>
<keyword evidence="2" id="KW-0812">Transmembrane</keyword>
<evidence type="ECO:0000256" key="2">
    <source>
        <dbReference type="SAM" id="Phobius"/>
    </source>
</evidence>
<evidence type="ECO:0000256" key="1">
    <source>
        <dbReference type="SAM" id="MobiDB-lite"/>
    </source>
</evidence>